<dbReference type="SUPFAM" id="SSF52540">
    <property type="entry name" value="P-loop containing nucleoside triphosphate hydrolases"/>
    <property type="match status" value="1"/>
</dbReference>
<gene>
    <name evidence="2" type="ORF">HJC23_013016</name>
</gene>
<comment type="caution">
    <text evidence="2">The sequence shown here is derived from an EMBL/GenBank/DDBJ whole genome shotgun (WGS) entry which is preliminary data.</text>
</comment>
<keyword evidence="3" id="KW-1185">Reference proteome</keyword>
<dbReference type="InterPro" id="IPR041664">
    <property type="entry name" value="AAA_16"/>
</dbReference>
<dbReference type="InterPro" id="IPR027417">
    <property type="entry name" value="P-loop_NTPase"/>
</dbReference>
<dbReference type="Pfam" id="PF13191">
    <property type="entry name" value="AAA_16"/>
    <property type="match status" value="1"/>
</dbReference>
<accession>A0ABD3QHH6</accession>
<evidence type="ECO:0000313" key="3">
    <source>
        <dbReference type="Proteomes" id="UP001516023"/>
    </source>
</evidence>
<dbReference type="PANTHER" id="PTHR43642:SF1">
    <property type="entry name" value="HYBRID SIGNAL TRANSDUCTION HISTIDINE KINASE G"/>
    <property type="match status" value="1"/>
</dbReference>
<dbReference type="InterPro" id="IPR053159">
    <property type="entry name" value="Hybrid_Histidine_Kinase"/>
</dbReference>
<evidence type="ECO:0000313" key="2">
    <source>
        <dbReference type="EMBL" id="KAL3799291.1"/>
    </source>
</evidence>
<dbReference type="PANTHER" id="PTHR43642">
    <property type="entry name" value="HYBRID SIGNAL TRANSDUCTION HISTIDINE KINASE G"/>
    <property type="match status" value="1"/>
</dbReference>
<dbReference type="Gene3D" id="3.40.50.300">
    <property type="entry name" value="P-loop containing nucleotide triphosphate hydrolases"/>
    <property type="match status" value="1"/>
</dbReference>
<organism evidence="2 3">
    <name type="scientific">Cyclotella cryptica</name>
    <dbReference type="NCBI Taxonomy" id="29204"/>
    <lineage>
        <taxon>Eukaryota</taxon>
        <taxon>Sar</taxon>
        <taxon>Stramenopiles</taxon>
        <taxon>Ochrophyta</taxon>
        <taxon>Bacillariophyta</taxon>
        <taxon>Coscinodiscophyceae</taxon>
        <taxon>Thalassiosirophycidae</taxon>
        <taxon>Stephanodiscales</taxon>
        <taxon>Stephanodiscaceae</taxon>
        <taxon>Cyclotella</taxon>
    </lineage>
</organism>
<sequence length="1325" mass="148716">MTTKTSDLIPLRQWIKGALDSSGSSNNSVISEASTSSYLTACLKIAISLTEQIGNAEKLEDLGVSREIDLLPASAIQDWAEFVWIRLKKSHCNDTQYNIHGKSDDYHRERSWNDDALVNRPLPCETFTSDSVTVTSFGWEDENEQALDEELKAILESFGDDEFEATEPTAEVQILSPESPQPHCAKKSSAFENINYLDVHSACLRSPESDPSNFLNSDLGKSEGRLRRIYCLGLVFYELFSGGELPPPELFSLVSSYRDFISLPTLTITRKSKDDQTFKTDFKRCPDPFGSREGLRLGQLSSEYLRLMGLPGPLCNLIFNMLDCIYGDFSGDESSTKMSDFTSDLQLMIEKPAKFLRDLDLEKLTLSGLELNESFLSREDELESIKSCYHRCVSESYELAIITGDSGTGKSWLANRVGAFVTAHGGVFLNGKFDQMKRVLPFSALASAFDQYCDLLIKENESDWAKRVVNKLISALGKDASHLSKVIPKLNQILSCNASVVDSSCDQQCANALQRLHYLLYQFVDVISSNSTVSMTLFLDDVQWADSASISVLNQLLLKRNKHFFFLGCCRGSEMEDDHPFWDMIKSIKGFGIKTTVVKLKCLEKDALNAIVSELLCLSPRVVRSLSDVLYVKTKGNPLFFCQMMRSLNRDGLLRLSLRRQRWVWDNEEILSMKLPDDIAVCFAHGISKLPIEVQSALRTLSMFGASIRCKYIEALESQLRLKLIEPLKIALAEGLVSNLRGSFHFCHDRLQEASYAMTEAQDRYRDHLTFGLCLVKVSFDTSDTELLFTAVNQINFGGPAVVSNAQECANMSKYNLIAGKKALEMSNFLSAHSFFSFGIDFLPNGHWEYHYELTLELFDLACKSALATGNIHSLRVLSDGVMQNARSFEDKLNTYFTLISSLAYASKISEALEKGYDILSRLGEHIPSNPSNEDLDQHIRKTQSLIRGITENDILNYSHMTDTNKLDAMKFLAQLEIITLMVKPTLHPFVTLKMVRLTILHGLSPASPIGFVYFGSLLAKRGNIMAGHQFTLLAKALLEKLEARDVAGEVICVATEVQCFLEPVQAASNFFAVQGEPAAMRAVQKMILTLIGETEALADNELLRTIQENKNPRHLMMLSFLLDSNVIDEYAVKFFQLHRRSWFLYFGDAVQTFIVGLVAFQSYRETRESVWLERGETSIADMKLWAKQGASWNFHHKLSLLEAEELYSKGSFENAQVSYTNAIASAKSHKFIKDEALACELAAKFYLGTGNVASSLDHFRLAQEKYHEWGALAKADRLLAFMHNKFKNSLGGDSCYLSSNIDNSGASTTFDGFAAIDHRKRRWA</sequence>
<proteinExistence type="predicted"/>
<evidence type="ECO:0000259" key="1">
    <source>
        <dbReference type="Pfam" id="PF13191"/>
    </source>
</evidence>
<dbReference type="EMBL" id="JABMIG020000040">
    <property type="protein sequence ID" value="KAL3799291.1"/>
    <property type="molecule type" value="Genomic_DNA"/>
</dbReference>
<name>A0ABD3QHH6_9STRA</name>
<dbReference type="Proteomes" id="UP001516023">
    <property type="component" value="Unassembled WGS sequence"/>
</dbReference>
<feature type="domain" description="Orc1-like AAA ATPase" evidence="1">
    <location>
        <begin position="375"/>
        <end position="558"/>
    </location>
</feature>
<protein>
    <recommendedName>
        <fullName evidence="1">Orc1-like AAA ATPase domain-containing protein</fullName>
    </recommendedName>
</protein>
<reference evidence="2 3" key="1">
    <citation type="journal article" date="2020" name="G3 (Bethesda)">
        <title>Improved Reference Genome for Cyclotella cryptica CCMP332, a Model for Cell Wall Morphogenesis, Salinity Adaptation, and Lipid Production in Diatoms (Bacillariophyta).</title>
        <authorList>
            <person name="Roberts W.R."/>
            <person name="Downey K.M."/>
            <person name="Ruck E.C."/>
            <person name="Traller J.C."/>
            <person name="Alverson A.J."/>
        </authorList>
    </citation>
    <scope>NUCLEOTIDE SEQUENCE [LARGE SCALE GENOMIC DNA]</scope>
    <source>
        <strain evidence="2 3">CCMP332</strain>
    </source>
</reference>